<dbReference type="Gene3D" id="3.40.50.1820">
    <property type="entry name" value="alpha/beta hydrolase"/>
    <property type="match status" value="1"/>
</dbReference>
<dbReference type="SUPFAM" id="SSF53474">
    <property type="entry name" value="alpha/beta-Hydrolases"/>
    <property type="match status" value="1"/>
</dbReference>
<protein>
    <submittedName>
        <fullName evidence="3">Alpha/beta fold hydrolase</fullName>
    </submittedName>
</protein>
<keyword evidence="4" id="KW-1185">Reference proteome</keyword>
<evidence type="ECO:0000256" key="1">
    <source>
        <dbReference type="ARBA" id="ARBA00022801"/>
    </source>
</evidence>
<dbReference type="EMBL" id="WWNE01000004">
    <property type="protein sequence ID" value="NBG65146.1"/>
    <property type="molecule type" value="Genomic_DNA"/>
</dbReference>
<dbReference type="Pfam" id="PF00561">
    <property type="entry name" value="Abhydrolase_1"/>
    <property type="match status" value="1"/>
</dbReference>
<feature type="domain" description="AB hydrolase-1" evidence="2">
    <location>
        <begin position="14"/>
        <end position="122"/>
    </location>
</feature>
<evidence type="ECO:0000313" key="3">
    <source>
        <dbReference type="EMBL" id="NBG65146.1"/>
    </source>
</evidence>
<dbReference type="GO" id="GO:0016787">
    <property type="term" value="F:hydrolase activity"/>
    <property type="evidence" value="ECO:0007669"/>
    <property type="project" value="UniProtKB-KW"/>
</dbReference>
<gene>
    <name evidence="3" type="ORF">GQN54_03400</name>
</gene>
<dbReference type="InterPro" id="IPR000073">
    <property type="entry name" value="AB_hydrolase_1"/>
</dbReference>
<dbReference type="AlphaFoldDB" id="A0A6N9NET5"/>
<evidence type="ECO:0000259" key="2">
    <source>
        <dbReference type="Pfam" id="PF00561"/>
    </source>
</evidence>
<dbReference type="PANTHER" id="PTHR46118:SF4">
    <property type="entry name" value="PROTEIN ABHD11"/>
    <property type="match status" value="1"/>
</dbReference>
<organism evidence="3 4">
    <name type="scientific">Acidiluteibacter ferrifornacis</name>
    <dbReference type="NCBI Taxonomy" id="2692424"/>
    <lineage>
        <taxon>Bacteria</taxon>
        <taxon>Pseudomonadati</taxon>
        <taxon>Bacteroidota</taxon>
        <taxon>Flavobacteriia</taxon>
        <taxon>Flavobacteriales</taxon>
        <taxon>Cryomorphaceae</taxon>
        <taxon>Acidiluteibacter</taxon>
    </lineage>
</organism>
<dbReference type="Proteomes" id="UP000470771">
    <property type="component" value="Unassembled WGS sequence"/>
</dbReference>
<evidence type="ECO:0000313" key="4">
    <source>
        <dbReference type="Proteomes" id="UP000470771"/>
    </source>
</evidence>
<reference evidence="3 4" key="1">
    <citation type="submission" date="2019-12" db="EMBL/GenBank/DDBJ databases">
        <authorList>
            <person name="Zhao J."/>
        </authorList>
    </citation>
    <scope>NUCLEOTIDE SEQUENCE [LARGE SCALE GENOMIC DNA]</scope>
    <source>
        <strain evidence="3 4">S-15</strain>
    </source>
</reference>
<comment type="caution">
    <text evidence="3">The sequence shown here is derived from an EMBL/GenBank/DDBJ whole genome shotgun (WGS) entry which is preliminary data.</text>
</comment>
<dbReference type="InterPro" id="IPR029058">
    <property type="entry name" value="AB_hydrolase_fold"/>
</dbReference>
<accession>A0A6N9NET5</accession>
<dbReference type="RefSeq" id="WP_160632008.1">
    <property type="nucleotide sequence ID" value="NZ_WWNE01000004.1"/>
</dbReference>
<keyword evidence="1 3" id="KW-0378">Hydrolase</keyword>
<proteinExistence type="predicted"/>
<name>A0A6N9NET5_9FLAO</name>
<dbReference type="PRINTS" id="PR00111">
    <property type="entry name" value="ABHYDROLASE"/>
</dbReference>
<sequence>MELNFKKIGDTGEHLIILHGLFGSLDNWLTLGKYLSQDYQVWLVDQRNHGQSPHSEEFDYLVLARDLSEFIETHQIKNPFVLGHSMGGKTVMHFATQYPKLVQKLIVVDIAPVSYPVHHEAILKAMNQVDFSKINRRGDVDEILAEGIEEASVRQFLLKNIYWKTKTELAWRFNLPVLTKTIEEISAGVRIEGAYDGETLFIAGGTSNYITEQYHSKIFEYFPKATIKTIAHAGHWVHAEAPEEFITIVKDFMEK</sequence>
<dbReference type="PANTHER" id="PTHR46118">
    <property type="entry name" value="PROTEIN ABHD11"/>
    <property type="match status" value="1"/>
</dbReference>